<feature type="transmembrane region" description="Helical" evidence="1">
    <location>
        <begin position="21"/>
        <end position="39"/>
    </location>
</feature>
<dbReference type="Proteomes" id="UP001597135">
    <property type="component" value="Unassembled WGS sequence"/>
</dbReference>
<keyword evidence="3" id="KW-1185">Reference proteome</keyword>
<reference evidence="3" key="1">
    <citation type="journal article" date="2019" name="Int. J. Syst. Evol. Microbiol.">
        <title>The Global Catalogue of Microorganisms (GCM) 10K type strain sequencing project: providing services to taxonomists for standard genome sequencing and annotation.</title>
        <authorList>
            <consortium name="The Broad Institute Genomics Platform"/>
            <consortium name="The Broad Institute Genome Sequencing Center for Infectious Disease"/>
            <person name="Wu L."/>
            <person name="Ma J."/>
        </authorList>
    </citation>
    <scope>NUCLEOTIDE SEQUENCE [LARGE SCALE GENOMIC DNA]</scope>
    <source>
        <strain evidence="3">CCUG 62953</strain>
    </source>
</reference>
<dbReference type="EMBL" id="JBHTMU010000036">
    <property type="protein sequence ID" value="MFD1344026.1"/>
    <property type="molecule type" value="Genomic_DNA"/>
</dbReference>
<feature type="transmembrane region" description="Helical" evidence="1">
    <location>
        <begin position="187"/>
        <end position="208"/>
    </location>
</feature>
<gene>
    <name evidence="2" type="ORF">ACFQ4E_16470</name>
</gene>
<comment type="caution">
    <text evidence="2">The sequence shown here is derived from an EMBL/GenBank/DDBJ whole genome shotgun (WGS) entry which is preliminary data.</text>
</comment>
<dbReference type="RefSeq" id="WP_386805480.1">
    <property type="nucleotide sequence ID" value="NZ_JBHTMU010000036.1"/>
</dbReference>
<accession>A0ABW3ZLP1</accession>
<proteinExistence type="predicted"/>
<keyword evidence="1" id="KW-0472">Membrane</keyword>
<evidence type="ECO:0008006" key="4">
    <source>
        <dbReference type="Google" id="ProtNLM"/>
    </source>
</evidence>
<evidence type="ECO:0000313" key="3">
    <source>
        <dbReference type="Proteomes" id="UP001597135"/>
    </source>
</evidence>
<evidence type="ECO:0000313" key="2">
    <source>
        <dbReference type="EMBL" id="MFD1344026.1"/>
    </source>
</evidence>
<sequence length="249" mass="27086">MLGWEIFRHAVRMVFRNFHDALRVSAVLYLVQVAASLWVETAMPKGARDGDAFEMIPVGSLTTALFLGVAAVISSLWIAVAWHRFVLAEEYPSGWLPRWHGDRMFAYFGWGIAISLIVLFGAVLMTIPVSVLVMLMPPLAIFMPFAFTFFAAWFGFRLSIKLPAVAMGNPLKLSEVWERTSGSTGTFLVLALCTLGAIVAVSVIPAVLGTAAPSLAFALGAIANWVVTMVGISILTTLYGVYIEGRRLG</sequence>
<feature type="transmembrane region" description="Helical" evidence="1">
    <location>
        <begin position="104"/>
        <end position="127"/>
    </location>
</feature>
<organism evidence="2 3">
    <name type="scientific">Litorisediminicola beolgyonensis</name>
    <dbReference type="NCBI Taxonomy" id="1173614"/>
    <lineage>
        <taxon>Bacteria</taxon>
        <taxon>Pseudomonadati</taxon>
        <taxon>Pseudomonadota</taxon>
        <taxon>Alphaproteobacteria</taxon>
        <taxon>Rhodobacterales</taxon>
        <taxon>Paracoccaceae</taxon>
        <taxon>Litorisediminicola</taxon>
    </lineage>
</organism>
<evidence type="ECO:0000256" key="1">
    <source>
        <dbReference type="SAM" id="Phobius"/>
    </source>
</evidence>
<name>A0ABW3ZLP1_9RHOB</name>
<keyword evidence="1" id="KW-1133">Transmembrane helix</keyword>
<feature type="transmembrane region" description="Helical" evidence="1">
    <location>
        <begin position="214"/>
        <end position="242"/>
    </location>
</feature>
<feature type="transmembrane region" description="Helical" evidence="1">
    <location>
        <begin position="139"/>
        <end position="160"/>
    </location>
</feature>
<protein>
    <recommendedName>
        <fullName evidence="4">Glycerophosphoryl diester phosphodiesterase membrane domain-containing protein</fullName>
    </recommendedName>
</protein>
<feature type="transmembrane region" description="Helical" evidence="1">
    <location>
        <begin position="59"/>
        <end position="83"/>
    </location>
</feature>
<keyword evidence="1" id="KW-0812">Transmembrane</keyword>